<name>A0A561QH61_9HYPH</name>
<feature type="domain" description="Hcy-binding" evidence="4">
    <location>
        <begin position="2"/>
        <end position="309"/>
    </location>
</feature>
<dbReference type="InterPro" id="IPR036589">
    <property type="entry name" value="HCY_dom_sf"/>
</dbReference>
<keyword evidence="6" id="KW-1185">Reference proteome</keyword>
<keyword evidence="3" id="KW-0479">Metal-binding</keyword>
<proteinExistence type="predicted"/>
<dbReference type="Gene3D" id="3.20.20.330">
    <property type="entry name" value="Homocysteine-binding-like domain"/>
    <property type="match status" value="1"/>
</dbReference>
<dbReference type="EMBL" id="VIWP01000007">
    <property type="protein sequence ID" value="TWF49710.1"/>
    <property type="molecule type" value="Genomic_DNA"/>
</dbReference>
<evidence type="ECO:0000256" key="2">
    <source>
        <dbReference type="ARBA" id="ARBA00022679"/>
    </source>
</evidence>
<evidence type="ECO:0000313" key="6">
    <source>
        <dbReference type="Proteomes" id="UP000320653"/>
    </source>
</evidence>
<organism evidence="5 6">
    <name type="scientific">Neorhizobium alkalisoli</name>
    <dbReference type="NCBI Taxonomy" id="528178"/>
    <lineage>
        <taxon>Bacteria</taxon>
        <taxon>Pseudomonadati</taxon>
        <taxon>Pseudomonadota</taxon>
        <taxon>Alphaproteobacteria</taxon>
        <taxon>Hyphomicrobiales</taxon>
        <taxon>Rhizobiaceae</taxon>
        <taxon>Rhizobium/Agrobacterium group</taxon>
        <taxon>Neorhizobium</taxon>
    </lineage>
</organism>
<sequence>MGQTFPQQHDGVVYLTEGGQETEIMYKFGHELPEFAMYPLLGNPAAMADLRAMYERVLDAAAEHGFAAMLTGFDYRASPDWGEKLGYSRQGLADALAQSIDFLRDVAKPYQTQISKILIGGMAGPRGDAYSLNRTITADEAEDYHAFQIETLRGIGVDFMSAVTFNNVPEAIGVARAAAKLGVPLYISFTLDSDHHLKSGPSLKEAIETVDRETGDARPDFYGLNCSHPLEFGPALEDGDWILRLRCLRPNASSQDKIHLCEIGHLEDGNPVELGQQIGELARRYPHMDIFGGCCGTWDKHLNEIARNIRAIRLN</sequence>
<dbReference type="GO" id="GO:0032259">
    <property type="term" value="P:methylation"/>
    <property type="evidence" value="ECO:0007669"/>
    <property type="project" value="UniProtKB-KW"/>
</dbReference>
<dbReference type="PANTHER" id="PTHR11103">
    <property type="entry name" value="SLR1189 PROTEIN"/>
    <property type="match status" value="1"/>
</dbReference>
<dbReference type="PROSITE" id="PS50970">
    <property type="entry name" value="HCY"/>
    <property type="match status" value="1"/>
</dbReference>
<evidence type="ECO:0000313" key="5">
    <source>
        <dbReference type="EMBL" id="TWF49710.1"/>
    </source>
</evidence>
<dbReference type="GO" id="GO:0046872">
    <property type="term" value="F:metal ion binding"/>
    <property type="evidence" value="ECO:0007669"/>
    <property type="project" value="UniProtKB-KW"/>
</dbReference>
<dbReference type="Proteomes" id="UP000320653">
    <property type="component" value="Unassembled WGS sequence"/>
</dbReference>
<dbReference type="AlphaFoldDB" id="A0A561QH61"/>
<dbReference type="InterPro" id="IPR003726">
    <property type="entry name" value="HCY_dom"/>
</dbReference>
<keyword evidence="2 3" id="KW-0808">Transferase</keyword>
<feature type="binding site" evidence="3">
    <location>
        <position position="295"/>
    </location>
    <ligand>
        <name>Zn(2+)</name>
        <dbReference type="ChEBI" id="CHEBI:29105"/>
    </ligand>
</feature>
<gene>
    <name evidence="5" type="ORF">FHW37_10776</name>
</gene>
<accession>A0A561QH61</accession>
<dbReference type="OrthoDB" id="9803687at2"/>
<evidence type="ECO:0000256" key="1">
    <source>
        <dbReference type="ARBA" id="ARBA00022603"/>
    </source>
</evidence>
<evidence type="ECO:0000259" key="4">
    <source>
        <dbReference type="PROSITE" id="PS50970"/>
    </source>
</evidence>
<comment type="caution">
    <text evidence="5">The sequence shown here is derived from an EMBL/GenBank/DDBJ whole genome shotgun (WGS) entry which is preliminary data.</text>
</comment>
<dbReference type="SUPFAM" id="SSF82282">
    <property type="entry name" value="Homocysteine S-methyltransferase"/>
    <property type="match status" value="1"/>
</dbReference>
<evidence type="ECO:0000256" key="3">
    <source>
        <dbReference type="PROSITE-ProRule" id="PRU00333"/>
    </source>
</evidence>
<dbReference type="GO" id="GO:0008168">
    <property type="term" value="F:methyltransferase activity"/>
    <property type="evidence" value="ECO:0007669"/>
    <property type="project" value="UniProtKB-UniRule"/>
</dbReference>
<protein>
    <submittedName>
        <fullName evidence="5">Homocysteine S-methyltransferase</fullName>
    </submittedName>
</protein>
<feature type="binding site" evidence="3">
    <location>
        <position position="226"/>
    </location>
    <ligand>
        <name>Zn(2+)</name>
        <dbReference type="ChEBI" id="CHEBI:29105"/>
    </ligand>
</feature>
<keyword evidence="3" id="KW-0862">Zinc</keyword>
<feature type="binding site" evidence="3">
    <location>
        <position position="294"/>
    </location>
    <ligand>
        <name>Zn(2+)</name>
        <dbReference type="ChEBI" id="CHEBI:29105"/>
    </ligand>
</feature>
<keyword evidence="1 3" id="KW-0489">Methyltransferase</keyword>
<reference evidence="5 6" key="1">
    <citation type="submission" date="2019-06" db="EMBL/GenBank/DDBJ databases">
        <title>Sorghum-associated microbial communities from plants grown in Nebraska, USA.</title>
        <authorList>
            <person name="Schachtman D."/>
        </authorList>
    </citation>
    <scope>NUCLEOTIDE SEQUENCE [LARGE SCALE GENOMIC DNA]</scope>
    <source>
        <strain evidence="5 6">1225</strain>
    </source>
</reference>
<comment type="cofactor">
    <cofactor evidence="3">
        <name>Zn(2+)</name>
        <dbReference type="ChEBI" id="CHEBI:29105"/>
    </cofactor>
</comment>
<dbReference type="Pfam" id="PF02574">
    <property type="entry name" value="S-methyl_trans"/>
    <property type="match status" value="1"/>
</dbReference>
<dbReference type="RefSeq" id="WP_145640943.1">
    <property type="nucleotide sequence ID" value="NZ_VIWP01000007.1"/>
</dbReference>
<dbReference type="PANTHER" id="PTHR11103:SF18">
    <property type="entry name" value="SLR1189 PROTEIN"/>
    <property type="match status" value="1"/>
</dbReference>